<dbReference type="InterPro" id="IPR003488">
    <property type="entry name" value="DprA"/>
</dbReference>
<evidence type="ECO:0000313" key="4">
    <source>
        <dbReference type="EMBL" id="OEY97168.1"/>
    </source>
</evidence>
<dbReference type="Proteomes" id="UP000185895">
    <property type="component" value="Unassembled WGS sequence"/>
</dbReference>
<feature type="domain" description="DprA winged helix" evidence="3">
    <location>
        <begin position="330"/>
        <end position="379"/>
    </location>
</feature>
<protein>
    <submittedName>
        <fullName evidence="4">DNA protecting protein DprA</fullName>
    </submittedName>
</protein>
<organism evidence="4 5">
    <name type="scientific">Acinetobacter qingfengensis</name>
    <dbReference type="NCBI Taxonomy" id="1262585"/>
    <lineage>
        <taxon>Bacteria</taxon>
        <taxon>Pseudomonadati</taxon>
        <taxon>Pseudomonadota</taxon>
        <taxon>Gammaproteobacteria</taxon>
        <taxon>Moraxellales</taxon>
        <taxon>Moraxellaceae</taxon>
        <taxon>Acinetobacter</taxon>
    </lineage>
</organism>
<dbReference type="InterPro" id="IPR041614">
    <property type="entry name" value="DprA_WH"/>
</dbReference>
<comment type="similarity">
    <text evidence="1">Belongs to the DprA/Smf family.</text>
</comment>
<keyword evidence="5" id="KW-1185">Reference proteome</keyword>
<dbReference type="SUPFAM" id="SSF102405">
    <property type="entry name" value="MCP/YpsA-like"/>
    <property type="match status" value="1"/>
</dbReference>
<feature type="domain" description="Smf/DprA SLOG" evidence="2">
    <location>
        <begin position="86"/>
        <end position="294"/>
    </location>
</feature>
<reference evidence="4 5" key="1">
    <citation type="submission" date="2016-09" db="EMBL/GenBank/DDBJ databases">
        <authorList>
            <person name="Capua I."/>
            <person name="De Benedictis P."/>
            <person name="Joannis T."/>
            <person name="Lombin L.H."/>
            <person name="Cattoli G."/>
        </authorList>
    </citation>
    <scope>NUCLEOTIDE SEQUENCE [LARGE SCALE GENOMIC DNA]</scope>
    <source>
        <strain evidence="4 5">ANC 4671</strain>
    </source>
</reference>
<dbReference type="Gene3D" id="1.10.10.10">
    <property type="entry name" value="Winged helix-like DNA-binding domain superfamily/Winged helix DNA-binding domain"/>
    <property type="match status" value="1"/>
</dbReference>
<dbReference type="STRING" id="1262585.BJI46_01700"/>
<dbReference type="GO" id="GO:0009294">
    <property type="term" value="P:DNA-mediated transformation"/>
    <property type="evidence" value="ECO:0007669"/>
    <property type="project" value="InterPro"/>
</dbReference>
<comment type="caution">
    <text evidence="4">The sequence shown here is derived from an EMBL/GenBank/DDBJ whole genome shotgun (WGS) entry which is preliminary data.</text>
</comment>
<dbReference type="InterPro" id="IPR036388">
    <property type="entry name" value="WH-like_DNA-bd_sf"/>
</dbReference>
<dbReference type="Gene3D" id="3.40.50.450">
    <property type="match status" value="1"/>
</dbReference>
<sequence length="385" mass="42719">MQHITDQVKSHIALWYVVQHSISSYHKLIQHFGDAVSALYPSALPIWQQLKLHQNHLSRFEQFHSAAGQTAFKQLLDQILQCCDHVILQQDNHYPQQLKPYSDRPPILFIQGNIECLSTSQIAMVGSRQPSPHGTQVAYDFAYYLAEQKFVVTSGLALGIDAAAHHGAIQSGRSIAVIGTGLDQCYPKVHQPLWQNIIATGGCIVTEFLPITPPSKRNFPRRNRLISALSLGTLVVEAGLNSGSLITAQFAADQGKQVFAIPGHIYSQYHQGCHQLIREGATLVDHPSQVIEDLSMFRSPVSNNSSNSNNITVQASFADTNTTHQLPDIPDHLHPVWQHLDWIGRSIDELALNLNYDISTLSVALIELELLGLCTQHAGRYLRTA</sequence>
<evidence type="ECO:0000259" key="2">
    <source>
        <dbReference type="Pfam" id="PF02481"/>
    </source>
</evidence>
<proteinExistence type="inferred from homology"/>
<dbReference type="Pfam" id="PF02481">
    <property type="entry name" value="DNA_processg_A"/>
    <property type="match status" value="1"/>
</dbReference>
<dbReference type="AlphaFoldDB" id="A0A1E7RCU2"/>
<evidence type="ECO:0000259" key="3">
    <source>
        <dbReference type="Pfam" id="PF17782"/>
    </source>
</evidence>
<gene>
    <name evidence="4" type="ORF">BJI46_01700</name>
</gene>
<dbReference type="EMBL" id="MKKK01000012">
    <property type="protein sequence ID" value="OEY97168.1"/>
    <property type="molecule type" value="Genomic_DNA"/>
</dbReference>
<evidence type="ECO:0000313" key="5">
    <source>
        <dbReference type="Proteomes" id="UP000185895"/>
    </source>
</evidence>
<accession>A0A1E7RCU2</accession>
<dbReference type="InterPro" id="IPR057666">
    <property type="entry name" value="DrpA_SLOG"/>
</dbReference>
<dbReference type="NCBIfam" id="TIGR00732">
    <property type="entry name" value="dprA"/>
    <property type="match status" value="1"/>
</dbReference>
<dbReference type="OrthoDB" id="9785707at2"/>
<evidence type="ECO:0000256" key="1">
    <source>
        <dbReference type="ARBA" id="ARBA00006525"/>
    </source>
</evidence>
<name>A0A1E7RCU2_9GAMM</name>
<dbReference type="PANTHER" id="PTHR43022:SF1">
    <property type="entry name" value="PROTEIN SMF"/>
    <property type="match status" value="1"/>
</dbReference>
<dbReference type="PANTHER" id="PTHR43022">
    <property type="entry name" value="PROTEIN SMF"/>
    <property type="match status" value="1"/>
</dbReference>
<dbReference type="Pfam" id="PF17782">
    <property type="entry name" value="WHD_DprA"/>
    <property type="match status" value="1"/>
</dbReference>